<name>A0ABY1NYB4_9RHOB</name>
<dbReference type="Proteomes" id="UP001157961">
    <property type="component" value="Unassembled WGS sequence"/>
</dbReference>
<feature type="domain" description="Glyoxalase-like" evidence="2">
    <location>
        <begin position="115"/>
        <end position="280"/>
    </location>
</feature>
<dbReference type="EMBL" id="FXTY01000004">
    <property type="protein sequence ID" value="SMP21608.1"/>
    <property type="molecule type" value="Genomic_DNA"/>
</dbReference>
<protein>
    <submittedName>
        <fullName evidence="3">Glyoxalase-like domain-containing protein</fullName>
    </submittedName>
</protein>
<keyword evidence="1" id="KW-0472">Membrane</keyword>
<dbReference type="Gene3D" id="3.10.180.10">
    <property type="entry name" value="2,3-Dihydroxybiphenyl 1,2-Dioxygenase, domain 1"/>
    <property type="match status" value="1"/>
</dbReference>
<comment type="caution">
    <text evidence="3">The sequence shown here is derived from an EMBL/GenBank/DDBJ whole genome shotgun (WGS) entry which is preliminary data.</text>
</comment>
<evidence type="ECO:0000259" key="2">
    <source>
        <dbReference type="Pfam" id="PF13468"/>
    </source>
</evidence>
<sequence length="313" mass="34391">MLFCKAEMILTRNMTARFRGGLGHIGFSQMGVVFFVVQIQILHFFIFSYSNLRDFIGGLLLRQQDFTHFGARFCFDTGPSGFARPNWLDQPALCVVEACSLRFDGGKWGALMLTLDHLAVAGETLEAAVAHVEDMLGVKMGPGGEHAHFGTHNQLMGLAGGIYLEAIAANPAVAPLRYPRWFDLDRLKGAPRLGNWICRSDDLDVELVRLDVDAGKAIRLARGDLRWRMAVPDSGVLPFDNRFPALIQWDVAVTPAEILKPSGVILTRLEVAHPEAADLEKSVGIIDPRVVFVTGASGLQATFDTPHGVRVLR</sequence>
<evidence type="ECO:0000313" key="4">
    <source>
        <dbReference type="Proteomes" id="UP001157961"/>
    </source>
</evidence>
<keyword evidence="1" id="KW-1133">Transmembrane helix</keyword>
<evidence type="ECO:0000256" key="1">
    <source>
        <dbReference type="SAM" id="Phobius"/>
    </source>
</evidence>
<evidence type="ECO:0000313" key="3">
    <source>
        <dbReference type="EMBL" id="SMP21608.1"/>
    </source>
</evidence>
<keyword evidence="1" id="KW-0812">Transmembrane</keyword>
<keyword evidence="4" id="KW-1185">Reference proteome</keyword>
<gene>
    <name evidence="3" type="ORF">SAMN06265373_10439</name>
</gene>
<reference evidence="3 4" key="1">
    <citation type="submission" date="2017-05" db="EMBL/GenBank/DDBJ databases">
        <authorList>
            <person name="Varghese N."/>
            <person name="Submissions S."/>
        </authorList>
    </citation>
    <scope>NUCLEOTIDE SEQUENCE [LARGE SCALE GENOMIC DNA]</scope>
    <source>
        <strain evidence="3 4">DSM 29734</strain>
    </source>
</reference>
<dbReference type="Pfam" id="PF13468">
    <property type="entry name" value="Glyoxalase_3"/>
    <property type="match status" value="1"/>
</dbReference>
<proteinExistence type="predicted"/>
<dbReference type="InterPro" id="IPR029068">
    <property type="entry name" value="Glyas_Bleomycin-R_OHBP_Dase"/>
</dbReference>
<organism evidence="3 4">
    <name type="scientific">Shimia sagamensis</name>
    <dbReference type="NCBI Taxonomy" id="1566352"/>
    <lineage>
        <taxon>Bacteria</taxon>
        <taxon>Pseudomonadati</taxon>
        <taxon>Pseudomonadota</taxon>
        <taxon>Alphaproteobacteria</taxon>
        <taxon>Rhodobacterales</taxon>
        <taxon>Roseobacteraceae</taxon>
    </lineage>
</organism>
<dbReference type="InterPro" id="IPR025870">
    <property type="entry name" value="Glyoxalase-like_dom"/>
</dbReference>
<feature type="transmembrane region" description="Helical" evidence="1">
    <location>
        <begin position="21"/>
        <end position="46"/>
    </location>
</feature>
<accession>A0ABY1NYB4</accession>